<sequence>MIYESLPRCYPEAVTRTAAAQATIQDVAALAGVSRAAVSKVIRDAYGVSPAMRERVNAAIEQLGYRPRVGARALRGATHTIGFELPALTNPFFAKILTGATEVVEDTAYQLIVAPTPPGKSERRPIDALLDRQVDGLVAISPEVEQEWLERLAPATPIVMIGRHDDSPLYDTVTGDDEGGAELLLRHLIDLGHRRIGHITIATARPGDTSPHGRRLGVYERIAAELGTTPLVARSGQGADDAYDAARRLLAADQPPTAIFAGNDTLALEAQRALADAGARDVSVAGYDDVDIAGHPGIDLTTIDQDGVGMGRTAVRLLLERIAGRDQPVHAVSPAALRVRGSTRAPAV</sequence>
<dbReference type="InterPro" id="IPR010982">
    <property type="entry name" value="Lambda_DNA-bd_dom_sf"/>
</dbReference>
<dbReference type="Pfam" id="PF13377">
    <property type="entry name" value="Peripla_BP_3"/>
    <property type="match status" value="1"/>
</dbReference>
<name>A0ABP9AAV9_9MICO</name>
<keyword evidence="2" id="KW-0805">Transcription regulation</keyword>
<dbReference type="CDD" id="cd06267">
    <property type="entry name" value="PBP1_LacI_sugar_binding-like"/>
    <property type="match status" value="1"/>
</dbReference>
<evidence type="ECO:0000256" key="2">
    <source>
        <dbReference type="ARBA" id="ARBA00023015"/>
    </source>
</evidence>
<dbReference type="Pfam" id="PF00356">
    <property type="entry name" value="LacI"/>
    <property type="match status" value="1"/>
</dbReference>
<dbReference type="SUPFAM" id="SSF53822">
    <property type="entry name" value="Periplasmic binding protein-like I"/>
    <property type="match status" value="1"/>
</dbReference>
<organism evidence="6 7">
    <name type="scientific">Microbacterium gilvum</name>
    <dbReference type="NCBI Taxonomy" id="1336204"/>
    <lineage>
        <taxon>Bacteria</taxon>
        <taxon>Bacillati</taxon>
        <taxon>Actinomycetota</taxon>
        <taxon>Actinomycetes</taxon>
        <taxon>Micrococcales</taxon>
        <taxon>Microbacteriaceae</taxon>
        <taxon>Microbacterium</taxon>
    </lineage>
</organism>
<dbReference type="PANTHER" id="PTHR30146">
    <property type="entry name" value="LACI-RELATED TRANSCRIPTIONAL REPRESSOR"/>
    <property type="match status" value="1"/>
</dbReference>
<dbReference type="Gene3D" id="1.10.260.40">
    <property type="entry name" value="lambda repressor-like DNA-binding domains"/>
    <property type="match status" value="1"/>
</dbReference>
<comment type="caution">
    <text evidence="6">The sequence shown here is derived from an EMBL/GenBank/DDBJ whole genome shotgun (WGS) entry which is preliminary data.</text>
</comment>
<evidence type="ECO:0000256" key="1">
    <source>
        <dbReference type="ARBA" id="ARBA00022491"/>
    </source>
</evidence>
<accession>A0ABP9AAV9</accession>
<keyword evidence="4" id="KW-0804">Transcription</keyword>
<dbReference type="GO" id="GO:0003677">
    <property type="term" value="F:DNA binding"/>
    <property type="evidence" value="ECO:0007669"/>
    <property type="project" value="UniProtKB-KW"/>
</dbReference>
<protein>
    <submittedName>
        <fullName evidence="6">LacI family DNA-binding transcriptional regulator</fullName>
    </submittedName>
</protein>
<dbReference type="CDD" id="cd01392">
    <property type="entry name" value="HTH_LacI"/>
    <property type="match status" value="1"/>
</dbReference>
<proteinExistence type="predicted"/>
<keyword evidence="3 6" id="KW-0238">DNA-binding</keyword>
<dbReference type="Gene3D" id="3.40.50.2300">
    <property type="match status" value="2"/>
</dbReference>
<evidence type="ECO:0000256" key="4">
    <source>
        <dbReference type="ARBA" id="ARBA00023163"/>
    </source>
</evidence>
<keyword evidence="1" id="KW-0678">Repressor</keyword>
<dbReference type="SUPFAM" id="SSF47413">
    <property type="entry name" value="lambda repressor-like DNA-binding domains"/>
    <property type="match status" value="1"/>
</dbReference>
<feature type="domain" description="HTH lacI-type" evidence="5">
    <location>
        <begin position="22"/>
        <end position="76"/>
    </location>
</feature>
<dbReference type="PROSITE" id="PS00356">
    <property type="entry name" value="HTH_LACI_1"/>
    <property type="match status" value="1"/>
</dbReference>
<evidence type="ECO:0000313" key="7">
    <source>
        <dbReference type="Proteomes" id="UP001501645"/>
    </source>
</evidence>
<dbReference type="EMBL" id="BAABKO010000004">
    <property type="protein sequence ID" value="GAA4777133.1"/>
    <property type="molecule type" value="Genomic_DNA"/>
</dbReference>
<dbReference type="PROSITE" id="PS50932">
    <property type="entry name" value="HTH_LACI_2"/>
    <property type="match status" value="1"/>
</dbReference>
<dbReference type="Proteomes" id="UP001501645">
    <property type="component" value="Unassembled WGS sequence"/>
</dbReference>
<evidence type="ECO:0000259" key="5">
    <source>
        <dbReference type="PROSITE" id="PS50932"/>
    </source>
</evidence>
<dbReference type="InterPro" id="IPR000843">
    <property type="entry name" value="HTH_LacI"/>
</dbReference>
<reference evidence="7" key="1">
    <citation type="journal article" date="2019" name="Int. J. Syst. Evol. Microbiol.">
        <title>The Global Catalogue of Microorganisms (GCM) 10K type strain sequencing project: providing services to taxonomists for standard genome sequencing and annotation.</title>
        <authorList>
            <consortium name="The Broad Institute Genomics Platform"/>
            <consortium name="The Broad Institute Genome Sequencing Center for Infectious Disease"/>
            <person name="Wu L."/>
            <person name="Ma J."/>
        </authorList>
    </citation>
    <scope>NUCLEOTIDE SEQUENCE [LARGE SCALE GENOMIC DNA]</scope>
    <source>
        <strain evidence="7">JCM 18537</strain>
    </source>
</reference>
<evidence type="ECO:0000313" key="6">
    <source>
        <dbReference type="EMBL" id="GAA4777133.1"/>
    </source>
</evidence>
<evidence type="ECO:0000256" key="3">
    <source>
        <dbReference type="ARBA" id="ARBA00023125"/>
    </source>
</evidence>
<keyword evidence="7" id="KW-1185">Reference proteome</keyword>
<gene>
    <name evidence="6" type="ORF">GCM10023351_22340</name>
</gene>
<dbReference type="SMART" id="SM00354">
    <property type="entry name" value="HTH_LACI"/>
    <property type="match status" value="1"/>
</dbReference>
<dbReference type="InterPro" id="IPR046335">
    <property type="entry name" value="LacI/GalR-like_sensor"/>
</dbReference>
<dbReference type="InterPro" id="IPR028082">
    <property type="entry name" value="Peripla_BP_I"/>
</dbReference>
<dbReference type="PANTHER" id="PTHR30146:SF148">
    <property type="entry name" value="HTH-TYPE TRANSCRIPTIONAL REPRESSOR PURR-RELATED"/>
    <property type="match status" value="1"/>
</dbReference>